<organism evidence="1 2">
    <name type="scientific">Fusarium oxysporum (strain Fo5176)</name>
    <name type="common">Fusarium vascular wilt</name>
    <dbReference type="NCBI Taxonomy" id="660025"/>
    <lineage>
        <taxon>Eukaryota</taxon>
        <taxon>Fungi</taxon>
        <taxon>Dikarya</taxon>
        <taxon>Ascomycota</taxon>
        <taxon>Pezizomycotina</taxon>
        <taxon>Sordariomycetes</taxon>
        <taxon>Hypocreomycetidae</taxon>
        <taxon>Hypocreales</taxon>
        <taxon>Nectriaceae</taxon>
        <taxon>Fusarium</taxon>
        <taxon>Fusarium oxysporum species complex</taxon>
    </lineage>
</organism>
<protein>
    <submittedName>
        <fullName evidence="1">Uncharacterized protein</fullName>
    </submittedName>
</protein>
<evidence type="ECO:0000313" key="2">
    <source>
        <dbReference type="Proteomes" id="UP000002489"/>
    </source>
</evidence>
<accession>A0A0D2XNX8</accession>
<sequence>MFEKAWRRSLTTQAPVHPSYQGTKIVLMRSRVRSCCANTARKARIS</sequence>
<proteinExistence type="predicted"/>
<dbReference type="Proteomes" id="UP000002489">
    <property type="component" value="Unassembled WGS sequence"/>
</dbReference>
<evidence type="ECO:0000313" key="1">
    <source>
        <dbReference type="EnsemblFungi" id="FOXG_05663P0"/>
    </source>
</evidence>
<reference evidence="1" key="2">
    <citation type="submission" date="2025-08" db="UniProtKB">
        <authorList>
            <consortium name="EnsemblFungi"/>
        </authorList>
    </citation>
    <scope>IDENTIFICATION</scope>
    <source>
        <strain evidence="1">4287 / CBS 123668 / FGSC 9935 / NRRL 34936</strain>
    </source>
</reference>
<reference evidence="2" key="1">
    <citation type="journal article" date="2012" name="Mol. Plant Microbe Interact.">
        <title>A highly conserved effector in Fusarium oxysporum is required for full virulence on Arabidopsis.</title>
        <authorList>
            <person name="Thatcher L.F."/>
            <person name="Gardiner D.M."/>
            <person name="Kazan K."/>
            <person name="Manners J."/>
        </authorList>
    </citation>
    <scope>NUCLEOTIDE SEQUENCE [LARGE SCALE GENOMIC DNA]</scope>
    <source>
        <strain evidence="2">Fo5176</strain>
    </source>
</reference>
<name>A0A0D2XNX8_FUSOF</name>
<dbReference type="EnsemblFungi" id="FOXG_05663T0">
    <property type="protein sequence ID" value="FOXG_05663P0"/>
    <property type="gene ID" value="FOXG_05663"/>
</dbReference>
<dbReference type="AlphaFoldDB" id="A0A0D2XNX8"/>